<keyword evidence="3" id="KW-1185">Reference proteome</keyword>
<dbReference type="OrthoDB" id="134501at2"/>
<evidence type="ECO:0008006" key="4">
    <source>
        <dbReference type="Google" id="ProtNLM"/>
    </source>
</evidence>
<proteinExistence type="predicted"/>
<dbReference type="Proteomes" id="UP000219565">
    <property type="component" value="Unassembled WGS sequence"/>
</dbReference>
<dbReference type="RefSeq" id="WP_097244715.1">
    <property type="nucleotide sequence ID" value="NZ_OBEG01000002.1"/>
</dbReference>
<dbReference type="PANTHER" id="PTHR34301:SF8">
    <property type="entry name" value="ATPASE DOMAIN-CONTAINING PROTEIN"/>
    <property type="match status" value="1"/>
</dbReference>
<dbReference type="PANTHER" id="PTHR34301">
    <property type="entry name" value="DNA-BINDING PROTEIN-RELATED"/>
    <property type="match status" value="1"/>
</dbReference>
<dbReference type="Gene3D" id="3.40.50.300">
    <property type="entry name" value="P-loop containing nucleotide triphosphate hydrolases"/>
    <property type="match status" value="1"/>
</dbReference>
<evidence type="ECO:0000313" key="3">
    <source>
        <dbReference type="Proteomes" id="UP000219565"/>
    </source>
</evidence>
<dbReference type="EMBL" id="OBEG01000002">
    <property type="protein sequence ID" value="SNY80423.1"/>
    <property type="molecule type" value="Genomic_DNA"/>
</dbReference>
<sequence length="1409" mass="156477">MDAEFVQSIAQVGSYVQISLVAGGVHEGVLEELTLTRLRLKQPDGMPVAVALTMVATVARKTAAVEVGQPPPSPAVPTSPVQAPTEPVVAEMAGPPLEDALAAVAGLPLLPIDMRIEVLVQHEKQLLQIRNSYENAERIGELEPRFHRVAILYGRVRNLWNADKGNPGLNRLAGAFKLLMEDSDEAQDYLTVAADGGDVPAMRLLAISAARNGDHRTAVRGLCQYVEHVAAGADSLTRQAMRDLLAATGTERSSVLEGSRQASAPVVESTVTAPRKVTPNRALEQPIPAPRRPVQSRPAPLTQNIPRPSQRPAAQARPPKREPKDPYQHAKFMELQLKDFVQAKIYYRQAIKENVKRESAVKDLAWLTRQTDGPVAALEVIEQEFPGIVQPGNALENILIDFLTGARRYPEALELLNRQYQRKDITTSQRDHRLHQIAFVKLAAGQDSTGEWLQLYSQSPDNTAVQRGLAVALIQRGVLDDLDEAEKLIEHHTDQHADGIRKRIAALRSGGSGVVSADWVEKMLPQDASGLGSSTPPLVTYVMKNYSKLADETRKRGTRATHRDLNVIAETARQMGSKQPENSAQAYISAAVLAHELGVPDSGRYLYSGLTTLADLMQDRKEHESARDLYCSALAAADEQQDGDTMPDIRWALTGYLRSLNGRRALRNLRRDRDGSLSSLLASDVSKVLVDLTRANGAKVLELVRPVLADTSVARDLLLDAICTRPELRAATAECLADSPTGIPARPDERQVRDAWQQAAVSWNRRKRSLSHALADLRQVTISETTLDVALQRVNDPDLVMPEVMQDGLAAIGRALVELRRFTHEPSFEERESCLRTADHTVQQLRDDVQRGPTALAVELLEPIAIRIQELIADANKQLIAAQPPQPELSLALQESSSGQNGVVTVQIKVSNAAGSAPLGSPELLISAEPGLFSVDDQKVQLPTAVRGNDHRIESVRLRVSETLVNAGAFSLPVTLRYRFRSNVEYEQYSAILPVRLAREEEFEPIDNPYQDGATGRPVESPKMFFGRDELIDRIRARLRNAKSPGIGVAVFGQKRAGKSSIRLHLQYRLVELDHLPVVDVGNIGDLSPQPDSDGTRLLALLMWRILEGADNAYAALEQANGIPLIPTGLDREKFLETPEPIYDCAMIMENHRRRVGNRLPPLVVLIDEFQYFDQWIRRGLLSPSFMQSFKALLERRLFHLIIVGQAAVDRLIQADPNVFGVFSTERVTYLAKEYARQLIQVPIMMKRDGEEISRYHERAVDQILDLTGGSAFYIQRFCDRLVEYMNAERAPVVTEADVEHVRDQFLDVLEMKDFENLESSGYTDAEAFTREDYREMLLAIARAAHNQVATVRSICEEYHGQREATDLLEDLVLRDVVRREAGGYQIVVRLYQDWLLKYFGVKSGVDQP</sequence>
<feature type="compositionally biased region" description="Low complexity" evidence="1">
    <location>
        <begin position="306"/>
        <end position="317"/>
    </location>
</feature>
<evidence type="ECO:0000256" key="1">
    <source>
        <dbReference type="SAM" id="MobiDB-lite"/>
    </source>
</evidence>
<protein>
    <recommendedName>
        <fullName evidence="4">AAA ATPase domain-containing protein</fullName>
    </recommendedName>
</protein>
<gene>
    <name evidence="2" type="ORF">SAMN04244553_1989</name>
</gene>
<evidence type="ECO:0000313" key="2">
    <source>
        <dbReference type="EMBL" id="SNY80423.1"/>
    </source>
</evidence>
<reference evidence="2 3" key="1">
    <citation type="submission" date="2017-09" db="EMBL/GenBank/DDBJ databases">
        <authorList>
            <person name="Ehlers B."/>
            <person name="Leendertz F.H."/>
        </authorList>
    </citation>
    <scope>NUCLEOTIDE SEQUENCE [LARGE SCALE GENOMIC DNA]</scope>
    <source>
        <strain evidence="2 3">DSM 45537</strain>
    </source>
</reference>
<accession>A0A285L7I8</accession>
<dbReference type="InterPro" id="IPR027417">
    <property type="entry name" value="P-loop_NTPase"/>
</dbReference>
<feature type="region of interest" description="Disordered" evidence="1">
    <location>
        <begin position="249"/>
        <end position="325"/>
    </location>
</feature>
<organism evidence="2 3">
    <name type="scientific">Nocardia amikacinitolerans</name>
    <dbReference type="NCBI Taxonomy" id="756689"/>
    <lineage>
        <taxon>Bacteria</taxon>
        <taxon>Bacillati</taxon>
        <taxon>Actinomycetota</taxon>
        <taxon>Actinomycetes</taxon>
        <taxon>Mycobacteriales</taxon>
        <taxon>Nocardiaceae</taxon>
        <taxon>Nocardia</taxon>
    </lineage>
</organism>
<dbReference type="SUPFAM" id="SSF52540">
    <property type="entry name" value="P-loop containing nucleoside triphosphate hydrolases"/>
    <property type="match status" value="1"/>
</dbReference>
<name>A0A285L7I8_9NOCA</name>